<evidence type="ECO:0000313" key="14">
    <source>
        <dbReference type="EMBL" id="BDB96365.1"/>
    </source>
</evidence>
<keyword evidence="9 12" id="KW-0862">Zinc</keyword>
<feature type="binding site" evidence="12">
    <location>
        <position position="79"/>
    </location>
    <ligand>
        <name>Zn(2+)</name>
        <dbReference type="ChEBI" id="CHEBI:29105"/>
    </ligand>
</feature>
<dbReference type="EMBL" id="AP025225">
    <property type="protein sequence ID" value="BDB96365.1"/>
    <property type="molecule type" value="Genomic_DNA"/>
</dbReference>
<dbReference type="InterPro" id="IPR011334">
    <property type="entry name" value="UDP-acyl_GlcNac_deAcase_C"/>
</dbReference>
<dbReference type="Proteomes" id="UP001320209">
    <property type="component" value="Chromosome"/>
</dbReference>
<organism evidence="14 15">
    <name type="scientific">Candidatus Hydrogenosomobacter endosymbioticus</name>
    <dbReference type="NCBI Taxonomy" id="2558174"/>
    <lineage>
        <taxon>Bacteria</taxon>
        <taxon>Pseudomonadati</taxon>
        <taxon>Pseudomonadota</taxon>
        <taxon>Alphaproteobacteria</taxon>
        <taxon>Holosporales</taxon>
        <taxon>Holosporaceae</taxon>
        <taxon>Candidatus Hydrogenosomobacter</taxon>
    </lineage>
</organism>
<evidence type="ECO:0000256" key="13">
    <source>
        <dbReference type="SAM" id="MobiDB-lite"/>
    </source>
</evidence>
<evidence type="ECO:0000256" key="3">
    <source>
        <dbReference type="ARBA" id="ARBA00005002"/>
    </source>
</evidence>
<dbReference type="NCBIfam" id="TIGR00325">
    <property type="entry name" value="lpxC"/>
    <property type="match status" value="1"/>
</dbReference>
<keyword evidence="7 12" id="KW-0479">Metal-binding</keyword>
<dbReference type="PANTHER" id="PTHR33694:SF1">
    <property type="entry name" value="UDP-3-O-ACYL-N-ACETYLGLUCOSAMINE DEACETYLASE 1, MITOCHONDRIAL-RELATED"/>
    <property type="match status" value="1"/>
</dbReference>
<dbReference type="InterPro" id="IPR004463">
    <property type="entry name" value="UDP-acyl_GlcNac_deAcase"/>
</dbReference>
<feature type="binding site" evidence="12">
    <location>
        <position position="234"/>
    </location>
    <ligand>
        <name>Zn(2+)</name>
        <dbReference type="ChEBI" id="CHEBI:29105"/>
    </ligand>
</feature>
<evidence type="ECO:0000256" key="6">
    <source>
        <dbReference type="ARBA" id="ARBA00022556"/>
    </source>
</evidence>
<evidence type="ECO:0000256" key="1">
    <source>
        <dbReference type="ARBA" id="ARBA00001947"/>
    </source>
</evidence>
<feature type="region of interest" description="Disordered" evidence="13">
    <location>
        <begin position="305"/>
        <end position="324"/>
    </location>
</feature>
<keyword evidence="5 12" id="KW-0444">Lipid biosynthesis</keyword>
<evidence type="ECO:0000256" key="11">
    <source>
        <dbReference type="ARBA" id="ARBA00024535"/>
    </source>
</evidence>
<evidence type="ECO:0000256" key="5">
    <source>
        <dbReference type="ARBA" id="ARBA00022516"/>
    </source>
</evidence>
<reference evidence="14" key="1">
    <citation type="submission" date="2021-10" db="EMBL/GenBank/DDBJ databases">
        <title>Genome Sequence of The Candidatus Hydrogeosomobacter endosymbioticus, an Intracellular Bacterial Symbiont of the Anaerobic Ciliate GW7.</title>
        <authorList>
            <person name="Shiohama Y."/>
            <person name="Shinzato N."/>
        </authorList>
    </citation>
    <scope>NUCLEOTIDE SEQUENCE [LARGE SCALE GENOMIC DNA]</scope>
    <source>
        <strain evidence="14">200920</strain>
    </source>
</reference>
<evidence type="ECO:0000256" key="10">
    <source>
        <dbReference type="ARBA" id="ARBA00023098"/>
    </source>
</evidence>
<keyword evidence="8 12" id="KW-0378">Hydrolase</keyword>
<accession>A0ABM7V9C1</accession>
<comment type="similarity">
    <text evidence="12">Belongs to the LpxC family.</text>
</comment>
<keyword evidence="10 12" id="KW-0443">Lipid metabolism</keyword>
<evidence type="ECO:0000256" key="9">
    <source>
        <dbReference type="ARBA" id="ARBA00022833"/>
    </source>
</evidence>
<proteinExistence type="inferred from homology"/>
<dbReference type="RefSeq" id="WP_236864682.1">
    <property type="nucleotide sequence ID" value="NZ_AP025225.1"/>
</dbReference>
<evidence type="ECO:0000256" key="8">
    <source>
        <dbReference type="ARBA" id="ARBA00022801"/>
    </source>
</evidence>
<name>A0ABM7V9C1_9PROT</name>
<protein>
    <recommendedName>
        <fullName evidence="4 12">UDP-3-O-acyl-N-acetylglucosamine deacetylase</fullName>
        <shortName evidence="12">UDP-3-O-acyl-GlcNAc deacetylase</shortName>
        <ecNumber evidence="4 12">3.5.1.108</ecNumber>
    </recommendedName>
    <alternativeName>
        <fullName evidence="12">UDP-3-O-[R-3-hydroxymyristoyl]-N-acetylglucosamine deacetylase</fullName>
    </alternativeName>
</protein>
<feature type="binding site" evidence="12">
    <location>
        <position position="238"/>
    </location>
    <ligand>
        <name>Zn(2+)</name>
        <dbReference type="ChEBI" id="CHEBI:29105"/>
    </ligand>
</feature>
<comment type="catalytic activity">
    <reaction evidence="11 12">
        <text>a UDP-3-O-[(3R)-3-hydroxyacyl]-N-acetyl-alpha-D-glucosamine + H2O = a UDP-3-O-[(3R)-3-hydroxyacyl]-alpha-D-glucosamine + acetate</text>
        <dbReference type="Rhea" id="RHEA:67816"/>
        <dbReference type="ChEBI" id="CHEBI:15377"/>
        <dbReference type="ChEBI" id="CHEBI:30089"/>
        <dbReference type="ChEBI" id="CHEBI:137740"/>
        <dbReference type="ChEBI" id="CHEBI:173225"/>
        <dbReference type="EC" id="3.5.1.108"/>
    </reaction>
</comment>
<dbReference type="SUPFAM" id="SSF54211">
    <property type="entry name" value="Ribosomal protein S5 domain 2-like"/>
    <property type="match status" value="2"/>
</dbReference>
<evidence type="ECO:0000313" key="15">
    <source>
        <dbReference type="Proteomes" id="UP001320209"/>
    </source>
</evidence>
<dbReference type="Pfam" id="PF03331">
    <property type="entry name" value="LpxC"/>
    <property type="match status" value="1"/>
</dbReference>
<keyword evidence="6 12" id="KW-0441">Lipid A biosynthesis</keyword>
<comment type="pathway">
    <text evidence="3 12">Glycolipid biosynthesis; lipid IV(A) biosynthesis; lipid IV(A) from (3R)-3-hydroxytetradecanoyl-[acyl-carrier-protein] and UDP-N-acetyl-alpha-D-glucosamine: step 2/6.</text>
</comment>
<keyword evidence="15" id="KW-1185">Reference proteome</keyword>
<dbReference type="PANTHER" id="PTHR33694">
    <property type="entry name" value="UDP-3-O-ACYL-N-ACETYLGLUCOSAMINE DEACETYLASE 1, MITOCHONDRIAL-RELATED"/>
    <property type="match status" value="1"/>
</dbReference>
<dbReference type="InterPro" id="IPR020568">
    <property type="entry name" value="Ribosomal_Su5_D2-typ_SF"/>
</dbReference>
<dbReference type="Gene3D" id="3.30.1700.10">
    <property type="entry name" value="lpxc deacetylase, domain 2"/>
    <property type="match status" value="1"/>
</dbReference>
<dbReference type="EC" id="3.5.1.108" evidence="4 12"/>
<evidence type="ECO:0000256" key="7">
    <source>
        <dbReference type="ARBA" id="ARBA00022723"/>
    </source>
</evidence>
<evidence type="ECO:0000256" key="2">
    <source>
        <dbReference type="ARBA" id="ARBA00002923"/>
    </source>
</evidence>
<comment type="cofactor">
    <cofactor evidence="1 12">
        <name>Zn(2+)</name>
        <dbReference type="ChEBI" id="CHEBI:29105"/>
    </cofactor>
</comment>
<sequence>MFFRYQRTVKKPVHFCGIGLHGGAKVRVSVSPSDRESGVVFIDELSGQEAVANWRNVSCTNFATSIAYSDGSSLSTVEHLLAALYALGVFNAFIKIEGSEVPLCDGSAADFVRAICETGTADMPFETKILCVEKCVLIESEERRISISPYNGFSVSMKTRVNSEVCHTHTFDSSIDSFVNDIAPARTFVEMKNIPVMKSAGLIKGGSIKSAVVFNDDKVVNPCGLRFRNECARHKVLDAIGDFSLAGMPIFGRIEGVQSGHMLNHSALKKLIESESFSVKKYSDLFCCDERPDLNSLSSNEIHIKTASSPGRNSARAREEAAAV</sequence>
<feature type="active site" description="Proton donor" evidence="12">
    <location>
        <position position="261"/>
    </location>
</feature>
<evidence type="ECO:0000256" key="4">
    <source>
        <dbReference type="ARBA" id="ARBA00012745"/>
    </source>
</evidence>
<comment type="function">
    <text evidence="2 12">Catalyzes the hydrolysis of UDP-3-O-myristoyl-N-acetylglucosamine to form UDP-3-O-myristoylglucosamine and acetate, the committed step in lipid A biosynthesis.</text>
</comment>
<dbReference type="InterPro" id="IPR015870">
    <property type="entry name" value="UDP-acyl_N-AcGlcN_deAcase_N"/>
</dbReference>
<dbReference type="HAMAP" id="MF_00388">
    <property type="entry name" value="LpxC"/>
    <property type="match status" value="1"/>
</dbReference>
<dbReference type="Gene3D" id="3.30.230.20">
    <property type="entry name" value="lpxc deacetylase, domain 1"/>
    <property type="match status" value="1"/>
</dbReference>
<gene>
    <name evidence="12 14" type="primary">lpxC</name>
    <name evidence="14" type="ORF">HYD_4980</name>
</gene>
<evidence type="ECO:0000256" key="12">
    <source>
        <dbReference type="HAMAP-Rule" id="MF_00388"/>
    </source>
</evidence>